<dbReference type="InterPro" id="IPR003675">
    <property type="entry name" value="Rce1/LyrA-like_dom"/>
</dbReference>
<organism evidence="3 4">
    <name type="scientific">Actinocorallia libanotica</name>
    <dbReference type="NCBI Taxonomy" id="46162"/>
    <lineage>
        <taxon>Bacteria</taxon>
        <taxon>Bacillati</taxon>
        <taxon>Actinomycetota</taxon>
        <taxon>Actinomycetes</taxon>
        <taxon>Streptosporangiales</taxon>
        <taxon>Thermomonosporaceae</taxon>
        <taxon>Actinocorallia</taxon>
    </lineage>
</organism>
<gene>
    <name evidence="3" type="ORF">GCM10009550_71360</name>
</gene>
<keyword evidence="1" id="KW-1133">Transmembrane helix</keyword>
<keyword evidence="4" id="KW-1185">Reference proteome</keyword>
<dbReference type="PANTHER" id="PTHR39430:SF1">
    <property type="entry name" value="PROTEASE"/>
    <property type="match status" value="1"/>
</dbReference>
<evidence type="ECO:0000313" key="3">
    <source>
        <dbReference type="EMBL" id="GAA0967466.1"/>
    </source>
</evidence>
<protein>
    <submittedName>
        <fullName evidence="3">Type II CAAX endopeptidase family protein</fullName>
    </submittedName>
</protein>
<evidence type="ECO:0000259" key="2">
    <source>
        <dbReference type="Pfam" id="PF02517"/>
    </source>
</evidence>
<feature type="transmembrane region" description="Helical" evidence="1">
    <location>
        <begin position="135"/>
        <end position="153"/>
    </location>
</feature>
<dbReference type="EMBL" id="BAAAHH010000050">
    <property type="protein sequence ID" value="GAA0967466.1"/>
    <property type="molecule type" value="Genomic_DNA"/>
</dbReference>
<accession>A0ABN1RXX5</accession>
<feature type="transmembrane region" description="Helical" evidence="1">
    <location>
        <begin position="71"/>
        <end position="90"/>
    </location>
</feature>
<evidence type="ECO:0000256" key="1">
    <source>
        <dbReference type="SAM" id="Phobius"/>
    </source>
</evidence>
<feature type="transmembrane region" description="Helical" evidence="1">
    <location>
        <begin position="159"/>
        <end position="180"/>
    </location>
</feature>
<keyword evidence="1" id="KW-0812">Transmembrane</keyword>
<feature type="domain" description="CAAX prenyl protease 2/Lysostaphin resistance protein A-like" evidence="2">
    <location>
        <begin position="105"/>
        <end position="196"/>
    </location>
</feature>
<keyword evidence="1" id="KW-0472">Membrane</keyword>
<comment type="caution">
    <text evidence="3">The sequence shown here is derived from an EMBL/GenBank/DDBJ whole genome shotgun (WGS) entry which is preliminary data.</text>
</comment>
<dbReference type="Proteomes" id="UP001500665">
    <property type="component" value="Unassembled WGS sequence"/>
</dbReference>
<proteinExistence type="predicted"/>
<feature type="transmembrane region" description="Helical" evidence="1">
    <location>
        <begin position="192"/>
        <end position="209"/>
    </location>
</feature>
<dbReference type="PANTHER" id="PTHR39430">
    <property type="entry name" value="MEMBRANE-ASSOCIATED PROTEASE-RELATED"/>
    <property type="match status" value="1"/>
</dbReference>
<dbReference type="RefSeq" id="WP_344246610.1">
    <property type="nucleotide sequence ID" value="NZ_BAAAHH010000050.1"/>
</dbReference>
<feature type="transmembrane region" description="Helical" evidence="1">
    <location>
        <begin position="33"/>
        <end position="50"/>
    </location>
</feature>
<dbReference type="Pfam" id="PF02517">
    <property type="entry name" value="Rce1-like"/>
    <property type="match status" value="1"/>
</dbReference>
<sequence length="278" mass="29733">MRLVWQFLAVAAVALIGSQGVMAVQGNAWLTLLIGALTAVLSVLVYRWVVRRTEHRTVTELATEGARAATYRGLLIGFAMFGAVIVNLFFLGHYKIDGPGSITGALGLVGFMLAAAVTEELLFRGVLFRIVEERMGTWIALSLTALLFGLAHLPNPNATLWGAIAIAIEAGGMLAAAYVATRNLWLPIGLHFAWNFAASGIFSTTVSGNDTQQGLLDSSMSGPAILTGGDFGPEGSVYSVLFGLLLTVFFLWLARRRGHIVPRRRRTAQADAATTLAE</sequence>
<name>A0ABN1RXX5_9ACTN</name>
<feature type="transmembrane region" description="Helical" evidence="1">
    <location>
        <begin position="236"/>
        <end position="254"/>
    </location>
</feature>
<reference evidence="3 4" key="1">
    <citation type="journal article" date="2019" name="Int. J. Syst. Evol. Microbiol.">
        <title>The Global Catalogue of Microorganisms (GCM) 10K type strain sequencing project: providing services to taxonomists for standard genome sequencing and annotation.</title>
        <authorList>
            <consortium name="The Broad Institute Genomics Platform"/>
            <consortium name="The Broad Institute Genome Sequencing Center for Infectious Disease"/>
            <person name="Wu L."/>
            <person name="Ma J."/>
        </authorList>
    </citation>
    <scope>NUCLEOTIDE SEQUENCE [LARGE SCALE GENOMIC DNA]</scope>
    <source>
        <strain evidence="3 4">JCM 10696</strain>
    </source>
</reference>
<feature type="transmembrane region" description="Helical" evidence="1">
    <location>
        <begin position="102"/>
        <end position="123"/>
    </location>
</feature>
<evidence type="ECO:0000313" key="4">
    <source>
        <dbReference type="Proteomes" id="UP001500665"/>
    </source>
</evidence>